<dbReference type="STRING" id="1447883.A0A2B7Y017"/>
<dbReference type="InterPro" id="IPR001155">
    <property type="entry name" value="OxRdtase_FMN_N"/>
</dbReference>
<protein>
    <recommendedName>
        <fullName evidence="7">NADH:flavin oxidoreductase/NADH oxidase N-terminal domain-containing protein</fullName>
    </recommendedName>
</protein>
<dbReference type="GO" id="GO:0003959">
    <property type="term" value="F:NADPH dehydrogenase activity"/>
    <property type="evidence" value="ECO:0007669"/>
    <property type="project" value="InterPro"/>
</dbReference>
<evidence type="ECO:0000256" key="1">
    <source>
        <dbReference type="ARBA" id="ARBA00001917"/>
    </source>
</evidence>
<dbReference type="InterPro" id="IPR044152">
    <property type="entry name" value="YqjM-like"/>
</dbReference>
<evidence type="ECO:0000259" key="7">
    <source>
        <dbReference type="Pfam" id="PF00724"/>
    </source>
</evidence>
<feature type="region of interest" description="Disordered" evidence="6">
    <location>
        <begin position="22"/>
        <end position="44"/>
    </location>
</feature>
<dbReference type="InterPro" id="IPR013785">
    <property type="entry name" value="Aldolase_TIM"/>
</dbReference>
<keyword evidence="9" id="KW-1185">Reference proteome</keyword>
<keyword evidence="3" id="KW-0288">FMN</keyword>
<dbReference type="CDD" id="cd02932">
    <property type="entry name" value="OYE_YqiM_FMN"/>
    <property type="match status" value="1"/>
</dbReference>
<dbReference type="Pfam" id="PF00724">
    <property type="entry name" value="Oxidored_FMN"/>
    <property type="match status" value="1"/>
</dbReference>
<dbReference type="Gene3D" id="3.20.20.70">
    <property type="entry name" value="Aldolase class I"/>
    <property type="match status" value="1"/>
</dbReference>
<evidence type="ECO:0000256" key="2">
    <source>
        <dbReference type="ARBA" id="ARBA00022630"/>
    </source>
</evidence>
<evidence type="ECO:0000313" key="9">
    <source>
        <dbReference type="Proteomes" id="UP000224634"/>
    </source>
</evidence>
<reference evidence="8 9" key="1">
    <citation type="submission" date="2017-10" db="EMBL/GenBank/DDBJ databases">
        <title>Comparative genomics in systemic dimorphic fungi from Ajellomycetaceae.</title>
        <authorList>
            <person name="Munoz J.F."/>
            <person name="Mcewen J.G."/>
            <person name="Clay O.K."/>
            <person name="Cuomo C.A."/>
        </authorList>
    </citation>
    <scope>NUCLEOTIDE SEQUENCE [LARGE SCALE GENOMIC DNA]</scope>
    <source>
        <strain evidence="8 9">UAMH7299</strain>
    </source>
</reference>
<organism evidence="8 9">
    <name type="scientific">Polytolypa hystricis (strain UAMH7299)</name>
    <dbReference type="NCBI Taxonomy" id="1447883"/>
    <lineage>
        <taxon>Eukaryota</taxon>
        <taxon>Fungi</taxon>
        <taxon>Dikarya</taxon>
        <taxon>Ascomycota</taxon>
        <taxon>Pezizomycotina</taxon>
        <taxon>Eurotiomycetes</taxon>
        <taxon>Eurotiomycetidae</taxon>
        <taxon>Onygenales</taxon>
        <taxon>Onygenales incertae sedis</taxon>
        <taxon>Polytolypa</taxon>
    </lineage>
</organism>
<feature type="compositionally biased region" description="Polar residues" evidence="6">
    <location>
        <begin position="22"/>
        <end position="39"/>
    </location>
</feature>
<accession>A0A2B7Y017</accession>
<gene>
    <name evidence="8" type="ORF">AJ80_04850</name>
</gene>
<dbReference type="SUPFAM" id="SSF51395">
    <property type="entry name" value="FMN-linked oxidoreductases"/>
    <property type="match status" value="1"/>
</dbReference>
<keyword evidence="4" id="KW-0521">NADP</keyword>
<dbReference type="GO" id="GO:0010181">
    <property type="term" value="F:FMN binding"/>
    <property type="evidence" value="ECO:0007669"/>
    <property type="project" value="InterPro"/>
</dbReference>
<evidence type="ECO:0000256" key="4">
    <source>
        <dbReference type="ARBA" id="ARBA00022857"/>
    </source>
</evidence>
<dbReference type="OrthoDB" id="72788at2759"/>
<evidence type="ECO:0000256" key="5">
    <source>
        <dbReference type="ARBA" id="ARBA00023002"/>
    </source>
</evidence>
<name>A0A2B7Y017_POLH7</name>
<dbReference type="Proteomes" id="UP000224634">
    <property type="component" value="Unassembled WGS sequence"/>
</dbReference>
<dbReference type="PANTHER" id="PTHR43303:SF4">
    <property type="entry name" value="NADPH DEHYDROGENASE C23G7.10C-RELATED"/>
    <property type="match status" value="1"/>
</dbReference>
<dbReference type="AlphaFoldDB" id="A0A2B7Y017"/>
<keyword evidence="5" id="KW-0560">Oxidoreductase</keyword>
<evidence type="ECO:0000313" key="8">
    <source>
        <dbReference type="EMBL" id="PGH17394.1"/>
    </source>
</evidence>
<sequence length="423" mass="45909">MTVTNSLAGVINEAAPGISYFSPYQNPPSGTAANPQSDGSKPPKLFQPLKLRGLTFQNRIGLSPLCQYSAEDGHMTDWHMAHLGGIAMRGPGFMLIEATAVLPEGRISPEDVGIWKDSHIEPIRQVVEFAHSQNQKIGIQLAHAGRKASNLAPFLATGDLADENAGGWPDNVKGPSDIPFSDRMCVPKAMTKQDIEEFKEAWGAAVRRAVKAGVDFIEIHNAHGYLLSSFLSAVSNNRTDEYGGSFENRIRLTLEIIAVSRQNMPEDMPLFIRISATEWLEKSRPDLPSWKSEDSVRLAKVIAEKGDVDFLDISTGGNNVEQKIVAGPSFQAPFAKAIKEAVGDRIAVGTVGSITNGKQANDLLEEGLDAVLVGRMFQKNPAIVWTFAEELGLEIKVANQIGWGFAVRGSTGYIKTKKSDAKI</sequence>
<dbReference type="EMBL" id="PDNA01000065">
    <property type="protein sequence ID" value="PGH17394.1"/>
    <property type="molecule type" value="Genomic_DNA"/>
</dbReference>
<dbReference type="PANTHER" id="PTHR43303">
    <property type="entry name" value="NADPH DEHYDROGENASE C23G7.10C-RELATED"/>
    <property type="match status" value="1"/>
</dbReference>
<evidence type="ECO:0000256" key="3">
    <source>
        <dbReference type="ARBA" id="ARBA00022643"/>
    </source>
</evidence>
<evidence type="ECO:0000256" key="6">
    <source>
        <dbReference type="SAM" id="MobiDB-lite"/>
    </source>
</evidence>
<dbReference type="GO" id="GO:0050661">
    <property type="term" value="F:NADP binding"/>
    <property type="evidence" value="ECO:0007669"/>
    <property type="project" value="InterPro"/>
</dbReference>
<keyword evidence="2" id="KW-0285">Flavoprotein</keyword>
<comment type="caution">
    <text evidence="8">The sequence shown here is derived from an EMBL/GenBank/DDBJ whole genome shotgun (WGS) entry which is preliminary data.</text>
</comment>
<feature type="domain" description="NADH:flavin oxidoreductase/NADH oxidase N-terminal" evidence="7">
    <location>
        <begin position="44"/>
        <end position="391"/>
    </location>
</feature>
<comment type="cofactor">
    <cofactor evidence="1">
        <name>FMN</name>
        <dbReference type="ChEBI" id="CHEBI:58210"/>
    </cofactor>
</comment>
<proteinExistence type="predicted"/>